<reference evidence="1 2" key="1">
    <citation type="submission" date="2018-08" db="EMBL/GenBank/DDBJ databases">
        <title>Recombination of ecologically and evolutionarily significant loci maintains genetic cohesion in the Pseudomonas syringae species complex.</title>
        <authorList>
            <person name="Dillon M."/>
            <person name="Thakur S."/>
            <person name="Almeida R.N.D."/>
            <person name="Weir B.S."/>
            <person name="Guttman D.S."/>
        </authorList>
    </citation>
    <scope>NUCLEOTIDE SEQUENCE [LARGE SCALE GENOMIC DNA]</scope>
    <source>
        <strain evidence="1 2">ICMP 4324</strain>
    </source>
</reference>
<dbReference type="EMBL" id="RBON01000089">
    <property type="protein sequence ID" value="RMM71602.1"/>
    <property type="molecule type" value="Genomic_DNA"/>
</dbReference>
<gene>
    <name evidence="1" type="ORF">ALQ73_03935</name>
</gene>
<protein>
    <submittedName>
        <fullName evidence="1">Uncharacterized protein</fullName>
    </submittedName>
</protein>
<evidence type="ECO:0000313" key="2">
    <source>
        <dbReference type="Proteomes" id="UP000276829"/>
    </source>
</evidence>
<evidence type="ECO:0000313" key="1">
    <source>
        <dbReference type="EMBL" id="RMM71602.1"/>
    </source>
</evidence>
<proteinExistence type="predicted"/>
<sequence>MIPEFILGFASSKSYRRILVGPKYFGYMACVIQPTYCKYDWRVRGGSQILVMLLAKSPTLQITACSFDWWPMAIRL</sequence>
<dbReference type="AlphaFoldDB" id="A0A3M3GDH7"/>
<organism evidence="1 2">
    <name type="scientific">Pseudomonas savastanoi pv. glycinea</name>
    <name type="common">Pseudomonas syringae pv. glycinea</name>
    <dbReference type="NCBI Taxonomy" id="318"/>
    <lineage>
        <taxon>Bacteria</taxon>
        <taxon>Pseudomonadati</taxon>
        <taxon>Pseudomonadota</taxon>
        <taxon>Gammaproteobacteria</taxon>
        <taxon>Pseudomonadales</taxon>
        <taxon>Pseudomonadaceae</taxon>
        <taxon>Pseudomonas</taxon>
    </lineage>
</organism>
<name>A0A3M3GDH7_PSESG</name>
<accession>A0A3M3GDH7</accession>
<dbReference type="Proteomes" id="UP000276829">
    <property type="component" value="Unassembled WGS sequence"/>
</dbReference>
<comment type="caution">
    <text evidence="1">The sequence shown here is derived from an EMBL/GenBank/DDBJ whole genome shotgun (WGS) entry which is preliminary data.</text>
</comment>